<feature type="compositionally biased region" description="Low complexity" evidence="2">
    <location>
        <begin position="253"/>
        <end position="262"/>
    </location>
</feature>
<dbReference type="OrthoDB" id="2163395at2759"/>
<feature type="compositionally biased region" description="Polar residues" evidence="2">
    <location>
        <begin position="51"/>
        <end position="60"/>
    </location>
</feature>
<dbReference type="Gene3D" id="3.30.530.20">
    <property type="match status" value="1"/>
</dbReference>
<dbReference type="AlphaFoldDB" id="A0A2P6N1Y1"/>
<feature type="region of interest" description="Disordered" evidence="2">
    <location>
        <begin position="132"/>
        <end position="297"/>
    </location>
</feature>
<sequence>MKPAIDNSAPPSYSHLQSQRKKAQTEIDWKTNVERENVMLLKKMEEINRKPSTLDNWNPNEHSRSLNSEKRRREAEKIQAENEAFLRRMITNPPAYSRNEWEKEREKQIKYLKNKAEYPVLDSHIKIGTIKKETSDPSLEERHRQLLDMTKSRERPRSLSPPKRESSPFQRKAMSPQATRATSSPTKAPSSQLKPVRKSPSSPVPSSKSPTRDSPQEKSKRKVARAPKPLSAKSSSLQSPHSTKNPSRKQSAHDAMAAAAKAEVISDSEGDEDEITKPPPNADTFSLSDSDEDSFAGDDKVYKPEEEASATPQYGLLQFEVRTSSSMVEVFIKNCYSELRAVAEDNSTKPRWNFIREKYKTWIYENRYSDVPSCKGEGLLEITPQVTILREVNVSTRILYVRSRSKFNSLPRDLTLLVGYEGPLSDGSYTLIMRSIDLSNPVWGIQDPRTPLPEERLGYQYESHIISSQNDSATWPVLRTQVFNSGFIIRPVQCNGHLDKASHLTFVFQHSIDLLPTAIAHKSKTYFPYRVARIRQSLPEELKLKKEDLKMSSGSVGRRRESERSQSGKRYSSGSGSESESTYSSSWSSSEDEPLLPPKITHVYPQFEPEICSEQEMEDATATESTHDEKEKNREEWAMKAISQMYRDRSDKRAEKYHRWSEKIDELSHKLTHTNQVSRHNTRTGFHSKIVFFCLLLWSLMAAPLLGPINTVLVFIINLFKTHLPGFRTVVLWVEALMPRTFPYKLVSNVALLFTLPFFRWLLATGIKYHDGSSHHRDVHRARGRTNTCK</sequence>
<dbReference type="EMBL" id="MDYQ01000249">
    <property type="protein sequence ID" value="PRP77964.1"/>
    <property type="molecule type" value="Genomic_DNA"/>
</dbReference>
<dbReference type="PANTHER" id="PTHR33768">
    <property type="entry name" value="MIP11318P"/>
    <property type="match status" value="1"/>
</dbReference>
<evidence type="ECO:0000313" key="5">
    <source>
        <dbReference type="Proteomes" id="UP000241769"/>
    </source>
</evidence>
<feature type="transmembrane region" description="Helical" evidence="3">
    <location>
        <begin position="690"/>
        <end position="720"/>
    </location>
</feature>
<feature type="compositionally biased region" description="Basic and acidic residues" evidence="2">
    <location>
        <begin position="61"/>
        <end position="77"/>
    </location>
</feature>
<reference evidence="4 5" key="1">
    <citation type="journal article" date="2018" name="Genome Biol. Evol.">
        <title>Multiple Roots of Fruiting Body Formation in Amoebozoa.</title>
        <authorList>
            <person name="Hillmann F."/>
            <person name="Forbes G."/>
            <person name="Novohradska S."/>
            <person name="Ferling I."/>
            <person name="Riege K."/>
            <person name="Groth M."/>
            <person name="Westermann M."/>
            <person name="Marz M."/>
            <person name="Spaller T."/>
            <person name="Winckler T."/>
            <person name="Schaap P."/>
            <person name="Glockner G."/>
        </authorList>
    </citation>
    <scope>NUCLEOTIDE SEQUENCE [LARGE SCALE GENOMIC DNA]</scope>
    <source>
        <strain evidence="4 5">Jena</strain>
    </source>
</reference>
<keyword evidence="3" id="KW-0812">Transmembrane</keyword>
<feature type="compositionally biased region" description="Polar residues" evidence="2">
    <location>
        <begin position="176"/>
        <end position="193"/>
    </location>
</feature>
<dbReference type="InterPro" id="IPR038792">
    <property type="entry name" value="CFAP97D1/2"/>
</dbReference>
<dbReference type="InParanoid" id="A0A2P6N1Y1"/>
<feature type="region of interest" description="Disordered" evidence="2">
    <location>
        <begin position="1"/>
        <end position="26"/>
    </location>
</feature>
<accession>A0A2P6N1Y1</accession>
<feature type="transmembrane region" description="Helical" evidence="3">
    <location>
        <begin position="746"/>
        <end position="763"/>
    </location>
</feature>
<keyword evidence="3" id="KW-1133">Transmembrane helix</keyword>
<feature type="compositionally biased region" description="Basic and acidic residues" evidence="2">
    <location>
        <begin position="132"/>
        <end position="166"/>
    </location>
</feature>
<feature type="region of interest" description="Disordered" evidence="2">
    <location>
        <begin position="51"/>
        <end position="77"/>
    </location>
</feature>
<dbReference type="PANTHER" id="PTHR33768:SF3">
    <property type="entry name" value="MIP11318P"/>
    <property type="match status" value="1"/>
</dbReference>
<feature type="compositionally biased region" description="Low complexity" evidence="2">
    <location>
        <begin position="568"/>
        <end position="589"/>
    </location>
</feature>
<evidence type="ECO:0000256" key="1">
    <source>
        <dbReference type="ARBA" id="ARBA00008315"/>
    </source>
</evidence>
<protein>
    <submittedName>
        <fullName evidence="4">Uncharacterized protein</fullName>
    </submittedName>
</protein>
<name>A0A2P6N1Y1_9EUKA</name>
<feature type="compositionally biased region" description="Polar residues" evidence="2">
    <location>
        <begin position="232"/>
        <end position="249"/>
    </location>
</feature>
<feature type="region of interest" description="Disordered" evidence="2">
    <location>
        <begin position="545"/>
        <end position="594"/>
    </location>
</feature>
<feature type="compositionally biased region" description="Low complexity" evidence="2">
    <location>
        <begin position="198"/>
        <end position="209"/>
    </location>
</feature>
<dbReference type="InterPro" id="IPR023393">
    <property type="entry name" value="START-like_dom_sf"/>
</dbReference>
<keyword evidence="3" id="KW-0472">Membrane</keyword>
<dbReference type="Pfam" id="PF13879">
    <property type="entry name" value="Hmw_CFAP97"/>
    <property type="match status" value="1"/>
</dbReference>
<proteinExistence type="inferred from homology"/>
<dbReference type="Proteomes" id="UP000241769">
    <property type="component" value="Unassembled WGS sequence"/>
</dbReference>
<comment type="similarity">
    <text evidence="1">Belongs to the CFAP97 family.</text>
</comment>
<dbReference type="SUPFAM" id="SSF55961">
    <property type="entry name" value="Bet v1-like"/>
    <property type="match status" value="1"/>
</dbReference>
<evidence type="ECO:0000256" key="3">
    <source>
        <dbReference type="SAM" id="Phobius"/>
    </source>
</evidence>
<gene>
    <name evidence="4" type="ORF">PROFUN_14068</name>
</gene>
<evidence type="ECO:0000313" key="4">
    <source>
        <dbReference type="EMBL" id="PRP77964.1"/>
    </source>
</evidence>
<evidence type="ECO:0000256" key="2">
    <source>
        <dbReference type="SAM" id="MobiDB-lite"/>
    </source>
</evidence>
<keyword evidence="5" id="KW-1185">Reference proteome</keyword>
<comment type="caution">
    <text evidence="4">The sequence shown here is derived from an EMBL/GenBank/DDBJ whole genome shotgun (WGS) entry which is preliminary data.</text>
</comment>
<dbReference type="InterPro" id="IPR029488">
    <property type="entry name" value="Hmw/CFAP97"/>
</dbReference>
<organism evidence="4 5">
    <name type="scientific">Planoprotostelium fungivorum</name>
    <dbReference type="NCBI Taxonomy" id="1890364"/>
    <lineage>
        <taxon>Eukaryota</taxon>
        <taxon>Amoebozoa</taxon>
        <taxon>Evosea</taxon>
        <taxon>Variosea</taxon>
        <taxon>Cavosteliida</taxon>
        <taxon>Cavosteliaceae</taxon>
        <taxon>Planoprotostelium</taxon>
    </lineage>
</organism>